<organism evidence="4 5">
    <name type="scientific">Emericellopsis atlantica</name>
    <dbReference type="NCBI Taxonomy" id="2614577"/>
    <lineage>
        <taxon>Eukaryota</taxon>
        <taxon>Fungi</taxon>
        <taxon>Dikarya</taxon>
        <taxon>Ascomycota</taxon>
        <taxon>Pezizomycotina</taxon>
        <taxon>Sordariomycetes</taxon>
        <taxon>Hypocreomycetidae</taxon>
        <taxon>Hypocreales</taxon>
        <taxon>Bionectriaceae</taxon>
        <taxon>Emericellopsis</taxon>
    </lineage>
</organism>
<dbReference type="Pfam" id="PF00857">
    <property type="entry name" value="Isochorismatase"/>
    <property type="match status" value="1"/>
</dbReference>
<dbReference type="Gene3D" id="3.40.50.850">
    <property type="entry name" value="Isochorismatase-like"/>
    <property type="match status" value="1"/>
</dbReference>
<dbReference type="InterPro" id="IPR050272">
    <property type="entry name" value="Isochorismatase-like_hydrls"/>
</dbReference>
<dbReference type="InterPro" id="IPR036380">
    <property type="entry name" value="Isochorismatase-like_sf"/>
</dbReference>
<dbReference type="AlphaFoldDB" id="A0A9P7ZIY3"/>
<dbReference type="OrthoDB" id="245563at2759"/>
<dbReference type="GO" id="GO:0016787">
    <property type="term" value="F:hydrolase activity"/>
    <property type="evidence" value="ECO:0007669"/>
    <property type="project" value="UniProtKB-KW"/>
</dbReference>
<dbReference type="PANTHER" id="PTHR43540:SF15">
    <property type="entry name" value="BLR5631 PROTEIN"/>
    <property type="match status" value="1"/>
</dbReference>
<feature type="domain" description="Isochorismatase-like" evidence="3">
    <location>
        <begin position="20"/>
        <end position="159"/>
    </location>
</feature>
<evidence type="ECO:0000259" key="3">
    <source>
        <dbReference type="Pfam" id="PF00857"/>
    </source>
</evidence>
<dbReference type="SUPFAM" id="SSF52499">
    <property type="entry name" value="Isochorismatase-like hydrolases"/>
    <property type="match status" value="1"/>
</dbReference>
<evidence type="ECO:0000256" key="1">
    <source>
        <dbReference type="ARBA" id="ARBA00006336"/>
    </source>
</evidence>
<sequence length="190" mass="20106">MASFRSILGLAPSKASTDDSVLVIIDAQNEYASGKLAVRDVDASRAKIASLLEKYRAAGAPLVHVVHATPEGAPIFTPGTALAEEFQELTPRSGESVVTKNFPGPFTQTNLHQLLQKTGRKKVVVTGYMAHVCVTMTSRQAMENGYDVVIAGDAVGDRDIPGVKGDELTRTVLAELGDAIGTVVQSDEIV</sequence>
<keyword evidence="2" id="KW-0378">Hydrolase</keyword>
<dbReference type="PANTHER" id="PTHR43540">
    <property type="entry name" value="PEROXYUREIDOACRYLATE/UREIDOACRYLATE AMIDOHYDROLASE-RELATED"/>
    <property type="match status" value="1"/>
</dbReference>
<comment type="caution">
    <text evidence="4">The sequence shown here is derived from an EMBL/GenBank/DDBJ whole genome shotgun (WGS) entry which is preliminary data.</text>
</comment>
<dbReference type="GeneID" id="70294627"/>
<reference evidence="4" key="1">
    <citation type="journal article" date="2021" name="IMA Fungus">
        <title>Genomic characterization of three marine fungi, including Emericellopsis atlantica sp. nov. with signatures of a generalist lifestyle and marine biomass degradation.</title>
        <authorList>
            <person name="Hagestad O.C."/>
            <person name="Hou L."/>
            <person name="Andersen J.H."/>
            <person name="Hansen E.H."/>
            <person name="Altermark B."/>
            <person name="Li C."/>
            <person name="Kuhnert E."/>
            <person name="Cox R.J."/>
            <person name="Crous P.W."/>
            <person name="Spatafora J.W."/>
            <person name="Lail K."/>
            <person name="Amirebrahimi M."/>
            <person name="Lipzen A."/>
            <person name="Pangilinan J."/>
            <person name="Andreopoulos W."/>
            <person name="Hayes R.D."/>
            <person name="Ng V."/>
            <person name="Grigoriev I.V."/>
            <person name="Jackson S.A."/>
            <person name="Sutton T.D.S."/>
            <person name="Dobson A.D.W."/>
            <person name="Rama T."/>
        </authorList>
    </citation>
    <scope>NUCLEOTIDE SEQUENCE</scope>
    <source>
        <strain evidence="4">TS7</strain>
    </source>
</reference>
<keyword evidence="5" id="KW-1185">Reference proteome</keyword>
<dbReference type="Proteomes" id="UP000887229">
    <property type="component" value="Unassembled WGS sequence"/>
</dbReference>
<gene>
    <name evidence="4" type="ORF">F5Z01DRAFT_658900</name>
</gene>
<protein>
    <submittedName>
        <fullName evidence="4">Isochorismatase-like protein</fullName>
    </submittedName>
</protein>
<comment type="similarity">
    <text evidence="1">Belongs to the isochorismatase family.</text>
</comment>
<dbReference type="InterPro" id="IPR000868">
    <property type="entry name" value="Isochorismatase-like_dom"/>
</dbReference>
<evidence type="ECO:0000313" key="4">
    <source>
        <dbReference type="EMBL" id="KAG9252968.1"/>
    </source>
</evidence>
<proteinExistence type="inferred from homology"/>
<accession>A0A9P7ZIY3</accession>
<dbReference type="RefSeq" id="XP_046116892.1">
    <property type="nucleotide sequence ID" value="XM_046263724.1"/>
</dbReference>
<dbReference type="EMBL" id="MU251259">
    <property type="protein sequence ID" value="KAG9252968.1"/>
    <property type="molecule type" value="Genomic_DNA"/>
</dbReference>
<name>A0A9P7ZIY3_9HYPO</name>
<evidence type="ECO:0000256" key="2">
    <source>
        <dbReference type="ARBA" id="ARBA00022801"/>
    </source>
</evidence>
<evidence type="ECO:0000313" key="5">
    <source>
        <dbReference type="Proteomes" id="UP000887229"/>
    </source>
</evidence>